<name>A0A1I5WS44_9FIRM</name>
<keyword evidence="1" id="KW-1133">Transmembrane helix</keyword>
<evidence type="ECO:0000256" key="1">
    <source>
        <dbReference type="SAM" id="Phobius"/>
    </source>
</evidence>
<feature type="transmembrane region" description="Helical" evidence="1">
    <location>
        <begin position="30"/>
        <end position="49"/>
    </location>
</feature>
<dbReference type="Proteomes" id="UP000198577">
    <property type="component" value="Unassembled WGS sequence"/>
</dbReference>
<protein>
    <submittedName>
        <fullName evidence="2">Uncharacterized protein</fullName>
    </submittedName>
</protein>
<dbReference type="EMBL" id="FOXR01000019">
    <property type="protein sequence ID" value="SFQ22614.1"/>
    <property type="molecule type" value="Genomic_DNA"/>
</dbReference>
<dbReference type="RefSeq" id="WP_156925124.1">
    <property type="nucleotide sequence ID" value="NZ_FOXR01000019.1"/>
</dbReference>
<proteinExistence type="predicted"/>
<gene>
    <name evidence="2" type="ORF">SAMN05444406_1198</name>
</gene>
<dbReference type="AlphaFoldDB" id="A0A1I5WS44"/>
<keyword evidence="3" id="KW-1185">Reference proteome</keyword>
<evidence type="ECO:0000313" key="2">
    <source>
        <dbReference type="EMBL" id="SFQ22614.1"/>
    </source>
</evidence>
<keyword evidence="1" id="KW-0812">Transmembrane</keyword>
<dbReference type="STRING" id="937334.SAMN05444406_1198"/>
<reference evidence="2 3" key="1">
    <citation type="submission" date="2016-10" db="EMBL/GenBank/DDBJ databases">
        <authorList>
            <person name="de Groot N.N."/>
        </authorList>
    </citation>
    <scope>NUCLEOTIDE SEQUENCE [LARGE SCALE GENOMIC DNA]</scope>
    <source>
        <strain evidence="2 3">DSM 20678</strain>
    </source>
</reference>
<accession>A0A1I5WS44</accession>
<organism evidence="2 3">
    <name type="scientific">Caldicoprobacter faecalis</name>
    <dbReference type="NCBI Taxonomy" id="937334"/>
    <lineage>
        <taxon>Bacteria</taxon>
        <taxon>Bacillati</taxon>
        <taxon>Bacillota</taxon>
        <taxon>Clostridia</taxon>
        <taxon>Caldicoprobacterales</taxon>
        <taxon>Caldicoprobacteraceae</taxon>
        <taxon>Caldicoprobacter</taxon>
    </lineage>
</organism>
<keyword evidence="1" id="KW-0472">Membrane</keyword>
<sequence length="52" mass="5828">MRYVIAIFILICCGYSLSYAKYCWEDKNKLAAVGMIILVATAVILPVVVMTR</sequence>
<evidence type="ECO:0000313" key="3">
    <source>
        <dbReference type="Proteomes" id="UP000198577"/>
    </source>
</evidence>